<reference evidence="1 2" key="1">
    <citation type="submission" date="2020-03" db="EMBL/GenBank/DDBJ databases">
        <title>Whole genome sequencing of clinical and environmental type strains of Ochrobactrum.</title>
        <authorList>
            <person name="Dharne M."/>
        </authorList>
    </citation>
    <scope>NUCLEOTIDE SEQUENCE [LARGE SCALE GENOMIC DNA]</scope>
    <source>
        <strain evidence="1 2">DSM 22292</strain>
    </source>
</reference>
<proteinExistence type="predicted"/>
<name>A0ABX1DVK6_9HYPH</name>
<evidence type="ECO:0000313" key="1">
    <source>
        <dbReference type="EMBL" id="NKC28756.1"/>
    </source>
</evidence>
<organism evidence="1 2">
    <name type="scientific">Brucella ciceri</name>
    <dbReference type="NCBI Taxonomy" id="391287"/>
    <lineage>
        <taxon>Bacteria</taxon>
        <taxon>Pseudomonadati</taxon>
        <taxon>Pseudomonadota</taxon>
        <taxon>Alphaproteobacteria</taxon>
        <taxon>Hyphomicrobiales</taxon>
        <taxon>Brucellaceae</taxon>
        <taxon>Brucella/Ochrobactrum group</taxon>
        <taxon>Brucella</taxon>
    </lineage>
</organism>
<dbReference type="Proteomes" id="UP000568486">
    <property type="component" value="Unassembled WGS sequence"/>
</dbReference>
<dbReference type="EMBL" id="JAAVLR010000002">
    <property type="protein sequence ID" value="NKC28756.1"/>
    <property type="molecule type" value="Genomic_DNA"/>
</dbReference>
<accession>A0ABX1DVK6</accession>
<sequence>MPEILVNFSFDLSDDHAAVLADTLGCAQEDVGEILQLYAPAALREYVEMFAGQALTGVADMRERRLAEILRALPTESFPTDEHIARLFNLTSLQGRALLRTTLSRHRARLKETMEAAARRFIAACEGEDGAERVARFPNAVVIEMLNAQLSAAVAPRSPIRRKPGTFDTYLVANGAFIELQNLYP</sequence>
<keyword evidence="2" id="KW-1185">Reference proteome</keyword>
<evidence type="ECO:0000313" key="2">
    <source>
        <dbReference type="Proteomes" id="UP000568486"/>
    </source>
</evidence>
<dbReference type="RefSeq" id="WP_075041738.1">
    <property type="nucleotide sequence ID" value="NZ_JBAKGP010000013.1"/>
</dbReference>
<gene>
    <name evidence="1" type="ORF">HED52_16225</name>
</gene>
<comment type="caution">
    <text evidence="1">The sequence shown here is derived from an EMBL/GenBank/DDBJ whole genome shotgun (WGS) entry which is preliminary data.</text>
</comment>
<protein>
    <submittedName>
        <fullName evidence="1">Uncharacterized protein</fullName>
    </submittedName>
</protein>